<dbReference type="AlphaFoldDB" id="A0A5N5QM76"/>
<evidence type="ECO:0000313" key="3">
    <source>
        <dbReference type="Proteomes" id="UP000383932"/>
    </source>
</evidence>
<proteinExistence type="predicted"/>
<feature type="region of interest" description="Disordered" evidence="1">
    <location>
        <begin position="1"/>
        <end position="34"/>
    </location>
</feature>
<dbReference type="Proteomes" id="UP000383932">
    <property type="component" value="Unassembled WGS sequence"/>
</dbReference>
<organism evidence="2 3">
    <name type="scientific">Ceratobasidium theobromae</name>
    <dbReference type="NCBI Taxonomy" id="1582974"/>
    <lineage>
        <taxon>Eukaryota</taxon>
        <taxon>Fungi</taxon>
        <taxon>Dikarya</taxon>
        <taxon>Basidiomycota</taxon>
        <taxon>Agaricomycotina</taxon>
        <taxon>Agaricomycetes</taxon>
        <taxon>Cantharellales</taxon>
        <taxon>Ceratobasidiaceae</taxon>
        <taxon>Ceratobasidium</taxon>
    </lineage>
</organism>
<feature type="compositionally biased region" description="Polar residues" evidence="1">
    <location>
        <begin position="1"/>
        <end position="11"/>
    </location>
</feature>
<evidence type="ECO:0000313" key="2">
    <source>
        <dbReference type="EMBL" id="KAB5592367.1"/>
    </source>
</evidence>
<protein>
    <submittedName>
        <fullName evidence="2">Uncharacterized protein</fullName>
    </submittedName>
</protein>
<accession>A0A5N5QM76</accession>
<dbReference type="EMBL" id="SSOP01000067">
    <property type="protein sequence ID" value="KAB5592367.1"/>
    <property type="molecule type" value="Genomic_DNA"/>
</dbReference>
<keyword evidence="3" id="KW-1185">Reference proteome</keyword>
<gene>
    <name evidence="2" type="ORF">CTheo_4191</name>
</gene>
<name>A0A5N5QM76_9AGAM</name>
<comment type="caution">
    <text evidence="2">The sequence shown here is derived from an EMBL/GenBank/DDBJ whole genome shotgun (WGS) entry which is preliminary data.</text>
</comment>
<sequence>MPRQPSSVPDQTANPSPTPAPTAQTPVPGRTPELTLPLDVLKDTSQDITNNTHPLTRQVLKPTNRCYLSQEAPLHSATSQMHDSCACWPNVGSSLSSCSTSSTVLDLDQTPTSTRTYTAIRWV</sequence>
<reference evidence="2 3" key="1">
    <citation type="journal article" date="2019" name="Fungal Biol. Biotechnol.">
        <title>Draft genome sequence of fastidious pathogen Ceratobasidium theobromae, which causes vascular-streak dieback in Theobroma cacao.</title>
        <authorList>
            <person name="Ali S.S."/>
            <person name="Asman A."/>
            <person name="Shao J."/>
            <person name="Firmansyah A.P."/>
            <person name="Susilo A.W."/>
            <person name="Rosmana A."/>
            <person name="McMahon P."/>
            <person name="Junaid M."/>
            <person name="Guest D."/>
            <person name="Kheng T.Y."/>
            <person name="Meinhardt L.W."/>
            <person name="Bailey B.A."/>
        </authorList>
    </citation>
    <scope>NUCLEOTIDE SEQUENCE [LARGE SCALE GENOMIC DNA]</scope>
    <source>
        <strain evidence="2 3">CT2</strain>
    </source>
</reference>
<evidence type="ECO:0000256" key="1">
    <source>
        <dbReference type="SAM" id="MobiDB-lite"/>
    </source>
</evidence>